<dbReference type="STRING" id="142588.SAMN04488559_106121"/>
<dbReference type="PANTHER" id="PTHR42743:SF10">
    <property type="entry name" value="D-ALANINE AMINOTRANSFERASE"/>
    <property type="match status" value="1"/>
</dbReference>
<dbReference type="GO" id="GO:0005829">
    <property type="term" value="C:cytosol"/>
    <property type="evidence" value="ECO:0007669"/>
    <property type="project" value="TreeGrafter"/>
</dbReference>
<dbReference type="RefSeq" id="WP_092651633.1">
    <property type="nucleotide sequence ID" value="NZ_FOHA01000006.1"/>
</dbReference>
<dbReference type="Gene3D" id="3.20.10.10">
    <property type="entry name" value="D-amino Acid Aminotransferase, subunit A, domain 2"/>
    <property type="match status" value="1"/>
</dbReference>
<dbReference type="EMBL" id="FOHA01000006">
    <property type="protein sequence ID" value="SER80826.1"/>
    <property type="molecule type" value="Genomic_DNA"/>
</dbReference>
<gene>
    <name evidence="13" type="ORF">SAMN04488559_106121</name>
</gene>
<dbReference type="FunFam" id="3.20.10.10:FF:000002">
    <property type="entry name" value="D-alanine aminotransferase"/>
    <property type="match status" value="1"/>
</dbReference>
<comment type="similarity">
    <text evidence="2">Belongs to the class-IV pyridoxal-phosphate-dependent aminotransferase family.</text>
</comment>
<evidence type="ECO:0000256" key="12">
    <source>
        <dbReference type="ARBA" id="ARBA00047911"/>
    </source>
</evidence>
<dbReference type="GO" id="GO:0046416">
    <property type="term" value="P:D-amino acid metabolic process"/>
    <property type="evidence" value="ECO:0007669"/>
    <property type="project" value="InterPro"/>
</dbReference>
<dbReference type="Proteomes" id="UP000198948">
    <property type="component" value="Unassembled WGS sequence"/>
</dbReference>
<evidence type="ECO:0000313" key="14">
    <source>
        <dbReference type="Proteomes" id="UP000198948"/>
    </source>
</evidence>
<proteinExistence type="inferred from homology"/>
<dbReference type="InterPro" id="IPR001544">
    <property type="entry name" value="Aminotrans_IV"/>
</dbReference>
<dbReference type="InterPro" id="IPR043132">
    <property type="entry name" value="BCAT-like_C"/>
</dbReference>
<dbReference type="InterPro" id="IPR036038">
    <property type="entry name" value="Aminotransferase-like"/>
</dbReference>
<comment type="cofactor">
    <cofactor evidence="1">
        <name>pyridoxal 5'-phosphate</name>
        <dbReference type="ChEBI" id="CHEBI:597326"/>
    </cofactor>
</comment>
<evidence type="ECO:0000256" key="9">
    <source>
        <dbReference type="ARBA" id="ARBA00030138"/>
    </source>
</evidence>
<dbReference type="EC" id="2.6.1.21" evidence="4"/>
<dbReference type="Gene3D" id="3.30.470.10">
    <property type="match status" value="1"/>
</dbReference>
<evidence type="ECO:0000256" key="5">
    <source>
        <dbReference type="ARBA" id="ARBA00021779"/>
    </source>
</evidence>
<dbReference type="NCBIfam" id="TIGR01121">
    <property type="entry name" value="D_amino_aminoT"/>
    <property type="match status" value="1"/>
</dbReference>
<organism evidence="13 14">
    <name type="scientific">Isobaculum melis</name>
    <dbReference type="NCBI Taxonomy" id="142588"/>
    <lineage>
        <taxon>Bacteria</taxon>
        <taxon>Bacillati</taxon>
        <taxon>Bacillota</taxon>
        <taxon>Bacilli</taxon>
        <taxon>Lactobacillales</taxon>
        <taxon>Carnobacteriaceae</taxon>
        <taxon>Isobaculum</taxon>
    </lineage>
</organism>
<dbReference type="Pfam" id="PF01063">
    <property type="entry name" value="Aminotran_4"/>
    <property type="match status" value="1"/>
</dbReference>
<dbReference type="GO" id="GO:0046394">
    <property type="term" value="P:carboxylic acid biosynthetic process"/>
    <property type="evidence" value="ECO:0007669"/>
    <property type="project" value="UniProtKB-ARBA"/>
</dbReference>
<evidence type="ECO:0000256" key="4">
    <source>
        <dbReference type="ARBA" id="ARBA00012874"/>
    </source>
</evidence>
<evidence type="ECO:0000256" key="1">
    <source>
        <dbReference type="ARBA" id="ARBA00001933"/>
    </source>
</evidence>
<comment type="catalytic activity">
    <reaction evidence="12">
        <text>D-alanine + 2-oxoglutarate = D-glutamate + pyruvate</text>
        <dbReference type="Rhea" id="RHEA:15869"/>
        <dbReference type="ChEBI" id="CHEBI:15361"/>
        <dbReference type="ChEBI" id="CHEBI:16810"/>
        <dbReference type="ChEBI" id="CHEBI:29986"/>
        <dbReference type="ChEBI" id="CHEBI:57416"/>
        <dbReference type="EC" id="2.6.1.21"/>
    </reaction>
</comment>
<dbReference type="CDD" id="cd01558">
    <property type="entry name" value="D-AAT_like"/>
    <property type="match status" value="1"/>
</dbReference>
<evidence type="ECO:0000313" key="13">
    <source>
        <dbReference type="EMBL" id="SER80826.1"/>
    </source>
</evidence>
<evidence type="ECO:0000256" key="10">
    <source>
        <dbReference type="ARBA" id="ARBA00033316"/>
    </source>
</evidence>
<keyword evidence="6 13" id="KW-0032">Aminotransferase</keyword>
<dbReference type="GO" id="GO:0008652">
    <property type="term" value="P:amino acid biosynthetic process"/>
    <property type="evidence" value="ECO:0007669"/>
    <property type="project" value="UniProtKB-ARBA"/>
</dbReference>
<dbReference type="InterPro" id="IPR005784">
    <property type="entry name" value="D_amino_transT"/>
</dbReference>
<keyword evidence="7 13" id="KW-0808">Transferase</keyword>
<reference evidence="13 14" key="1">
    <citation type="submission" date="2016-10" db="EMBL/GenBank/DDBJ databases">
        <authorList>
            <person name="de Groot N.N."/>
        </authorList>
    </citation>
    <scope>NUCLEOTIDE SEQUENCE [LARGE SCALE GENOMIC DNA]</scope>
    <source>
        <strain evidence="13 14">DSM 13760</strain>
    </source>
</reference>
<sequence length="286" mass="31841">MKVIWNKEIVDRASVKIDLEDRGYQFGDGLYEVIRAYNGTLFTIDEHIDRMFRGADKIDLKMPFTKEELKQLIISLIKENQIDTGNIYFQLTRGNGSPRNHAYPDPEKVTPVFTASTTVVPRDAVLMSKGVAAITIPDMRWLHCDIKSISLLGNVMAKHEAHKVGAFEAIQHRDGIVTEASSSNSWMIKDDVIYTHPDGNLILAGITKLVILKIAREAGLKVKEEPYTLEQLKQADEVFISSTTLEVMPVVTLDGASVGDGKVGPIVTKLQELYAQEVTRVCGELV</sequence>
<dbReference type="FunFam" id="3.30.470.10:FF:000009">
    <property type="entry name" value="D-alanine aminotransferase"/>
    <property type="match status" value="1"/>
</dbReference>
<dbReference type="OrthoDB" id="9805628at2"/>
<evidence type="ECO:0000256" key="6">
    <source>
        <dbReference type="ARBA" id="ARBA00022576"/>
    </source>
</evidence>
<dbReference type="AlphaFoldDB" id="A0A1H9S6Y9"/>
<name>A0A1H9S6Y9_9LACT</name>
<accession>A0A1H9S6Y9</accession>
<evidence type="ECO:0000256" key="2">
    <source>
        <dbReference type="ARBA" id="ARBA00009320"/>
    </source>
</evidence>
<evidence type="ECO:0000256" key="7">
    <source>
        <dbReference type="ARBA" id="ARBA00022679"/>
    </source>
</evidence>
<dbReference type="SUPFAM" id="SSF56752">
    <property type="entry name" value="D-aminoacid aminotransferase-like PLP-dependent enzymes"/>
    <property type="match status" value="1"/>
</dbReference>
<dbReference type="InterPro" id="IPR050571">
    <property type="entry name" value="Class-IV_PLP-Dep_Aminotrnsfr"/>
</dbReference>
<keyword evidence="8" id="KW-0663">Pyridoxal phosphate</keyword>
<evidence type="ECO:0000256" key="3">
    <source>
        <dbReference type="ARBA" id="ARBA00011738"/>
    </source>
</evidence>
<dbReference type="InterPro" id="IPR043131">
    <property type="entry name" value="BCAT-like_N"/>
</dbReference>
<evidence type="ECO:0000256" key="11">
    <source>
        <dbReference type="ARBA" id="ARBA00033391"/>
    </source>
</evidence>
<protein>
    <recommendedName>
        <fullName evidence="5">D-alanine aminotransferase</fullName>
        <ecNumber evidence="4">2.6.1.21</ecNumber>
    </recommendedName>
    <alternativeName>
        <fullName evidence="11">D-amino acid aminotransferase</fullName>
    </alternativeName>
    <alternativeName>
        <fullName evidence="9">D-amino acid transaminase</fullName>
    </alternativeName>
    <alternativeName>
        <fullName evidence="10">D-aspartate aminotransferase</fullName>
    </alternativeName>
</protein>
<evidence type="ECO:0000256" key="8">
    <source>
        <dbReference type="ARBA" id="ARBA00022898"/>
    </source>
</evidence>
<dbReference type="PANTHER" id="PTHR42743">
    <property type="entry name" value="AMINO-ACID AMINOTRANSFERASE"/>
    <property type="match status" value="1"/>
</dbReference>
<dbReference type="GO" id="GO:0030170">
    <property type="term" value="F:pyridoxal phosphate binding"/>
    <property type="evidence" value="ECO:0007669"/>
    <property type="project" value="InterPro"/>
</dbReference>
<dbReference type="GO" id="GO:0047810">
    <property type="term" value="F:D-alanine-2-oxoglutarate aminotransferase activity"/>
    <property type="evidence" value="ECO:0007669"/>
    <property type="project" value="UniProtKB-EC"/>
</dbReference>
<keyword evidence="14" id="KW-1185">Reference proteome</keyword>
<comment type="subunit">
    <text evidence="3">Homodimer.</text>
</comment>